<feature type="domain" description="RSE1/DDB1/CPSF1 first beta-propeller" evidence="6">
    <location>
        <begin position="15"/>
        <end position="363"/>
    </location>
</feature>
<keyword evidence="9" id="KW-1185">Reference proteome</keyword>
<dbReference type="PANTHER" id="PTHR10644">
    <property type="entry name" value="DNA REPAIR/RNA PROCESSING CPSF FAMILY"/>
    <property type="match status" value="1"/>
</dbReference>
<dbReference type="OrthoDB" id="433457at2759"/>
<organism evidence="8 9">
    <name type="scientific">Serendipita indica (strain DSM 11827)</name>
    <name type="common">Root endophyte fungus</name>
    <name type="synonym">Piriformospora indica</name>
    <dbReference type="NCBI Taxonomy" id="1109443"/>
    <lineage>
        <taxon>Eukaryota</taxon>
        <taxon>Fungi</taxon>
        <taxon>Dikarya</taxon>
        <taxon>Basidiomycota</taxon>
        <taxon>Agaricomycotina</taxon>
        <taxon>Agaricomycetes</taxon>
        <taxon>Sebacinales</taxon>
        <taxon>Serendipitaceae</taxon>
        <taxon>Serendipita</taxon>
    </lineage>
</organism>
<dbReference type="SUPFAM" id="SSF69322">
    <property type="entry name" value="Tricorn protease domain 2"/>
    <property type="match status" value="1"/>
</dbReference>
<accession>G4T8J9</accession>
<dbReference type="OMA" id="HQDFLMR"/>
<evidence type="ECO:0000259" key="7">
    <source>
        <dbReference type="Pfam" id="PF23726"/>
    </source>
</evidence>
<dbReference type="eggNOG" id="KOG1897">
    <property type="taxonomic scope" value="Eukaryota"/>
</dbReference>
<dbReference type="Gene3D" id="1.10.150.910">
    <property type="match status" value="1"/>
</dbReference>
<dbReference type="InterPro" id="IPR015943">
    <property type="entry name" value="WD40/YVTN_repeat-like_dom_sf"/>
</dbReference>
<dbReference type="FunCoup" id="G4T8J9">
    <property type="interactions" value="733"/>
</dbReference>
<dbReference type="AlphaFoldDB" id="G4T8J9"/>
<evidence type="ECO:0000256" key="1">
    <source>
        <dbReference type="ARBA" id="ARBA00004123"/>
    </source>
</evidence>
<feature type="domain" description="RSE1/DDB1/CPSF1 second beta-propeller" evidence="7">
    <location>
        <begin position="406"/>
        <end position="726"/>
    </location>
</feature>
<dbReference type="InterPro" id="IPR004871">
    <property type="entry name" value="RSE1/DDB1/CPSF1_C"/>
</dbReference>
<dbReference type="GO" id="GO:0005634">
    <property type="term" value="C:nucleus"/>
    <property type="evidence" value="ECO:0007669"/>
    <property type="project" value="UniProtKB-SubCell"/>
</dbReference>
<evidence type="ECO:0000313" key="8">
    <source>
        <dbReference type="EMBL" id="CCA67655.1"/>
    </source>
</evidence>
<dbReference type="Gene3D" id="2.130.10.10">
    <property type="entry name" value="YVTN repeat-like/Quinoprotein amine dehydrogenase"/>
    <property type="match status" value="3"/>
</dbReference>
<dbReference type="EMBL" id="CAFZ01000017">
    <property type="protein sequence ID" value="CCA67655.1"/>
    <property type="molecule type" value="Genomic_DNA"/>
</dbReference>
<dbReference type="GO" id="GO:0003676">
    <property type="term" value="F:nucleic acid binding"/>
    <property type="evidence" value="ECO:0007669"/>
    <property type="project" value="InterPro"/>
</dbReference>
<keyword evidence="4" id="KW-0539">Nucleus</keyword>
<dbReference type="SUPFAM" id="SSF50998">
    <property type="entry name" value="Quinoprotein alcohol dehydrogenase-like"/>
    <property type="match status" value="1"/>
</dbReference>
<dbReference type="InterPro" id="IPR050358">
    <property type="entry name" value="RSE1/DDB1/CFT1"/>
</dbReference>
<dbReference type="InterPro" id="IPR058543">
    <property type="entry name" value="Beta-prop_RSE1/DDB1/CPSF1_2nd"/>
</dbReference>
<dbReference type="Pfam" id="PF10433">
    <property type="entry name" value="Beta-prop_RSE1_1st"/>
    <property type="match status" value="1"/>
</dbReference>
<evidence type="ECO:0000256" key="4">
    <source>
        <dbReference type="ARBA" id="ARBA00023242"/>
    </source>
</evidence>
<dbReference type="InterPro" id="IPR018846">
    <property type="entry name" value="Beta-prop_RSE1/DDB1/CPSF1_1st"/>
</dbReference>
<dbReference type="Pfam" id="PF23726">
    <property type="entry name" value="Beta-prop_RSE1_2nd"/>
    <property type="match status" value="1"/>
</dbReference>
<reference evidence="8 9" key="1">
    <citation type="journal article" date="2011" name="PLoS Pathog.">
        <title>Endophytic Life Strategies Decoded by Genome and Transcriptome Analyses of the Mutualistic Root Symbiont Piriformospora indica.</title>
        <authorList>
            <person name="Zuccaro A."/>
            <person name="Lahrmann U."/>
            <person name="Guldener U."/>
            <person name="Langen G."/>
            <person name="Pfiffi S."/>
            <person name="Biedenkopf D."/>
            <person name="Wong P."/>
            <person name="Samans B."/>
            <person name="Grimm C."/>
            <person name="Basiewicz M."/>
            <person name="Murat C."/>
            <person name="Martin F."/>
            <person name="Kogel K.H."/>
        </authorList>
    </citation>
    <scope>NUCLEOTIDE SEQUENCE [LARGE SCALE GENOMIC DNA]</scope>
    <source>
        <strain evidence="8 9">DSM 11827</strain>
    </source>
</reference>
<evidence type="ECO:0000256" key="2">
    <source>
        <dbReference type="ARBA" id="ARBA00007453"/>
    </source>
</evidence>
<comment type="caution">
    <text evidence="8">The sequence shown here is derived from an EMBL/GenBank/DDBJ whole genome shotgun (WGS) entry which is preliminary data.</text>
</comment>
<comment type="similarity">
    <text evidence="2">Belongs to the DDB1 family.</text>
</comment>
<dbReference type="STRING" id="1109443.G4T8J9"/>
<evidence type="ECO:0000256" key="3">
    <source>
        <dbReference type="ARBA" id="ARBA00014577"/>
    </source>
</evidence>
<comment type="subcellular location">
    <subcellularLocation>
        <location evidence="1">Nucleus</location>
    </subcellularLocation>
</comment>
<evidence type="ECO:0000259" key="5">
    <source>
        <dbReference type="Pfam" id="PF03178"/>
    </source>
</evidence>
<dbReference type="InParanoid" id="G4T8J9"/>
<evidence type="ECO:0000259" key="6">
    <source>
        <dbReference type="Pfam" id="PF10433"/>
    </source>
</evidence>
<gene>
    <name evidence="8" type="ORF">PIIN_01483</name>
</gene>
<sequence>MHIVSTYLPPTAASHAVKCNLGDDLLVVARINRLDLYMLRSTGIQHVSSLELLPRVVALHEISPEDGVSALLAITDHPDCSALVLEYSPKQRNLVVSSSQKLVLPYGRPLSGCVNCAISPDGRHAAIALFQGTMTILSFTREKGVARIARKVDSAIRELLLLSFAFLPLPAQDGIAISLLHKSYTGSRHISTRGVDLDTLDISAEGSSIELREEDEPTRMICVPRAASKPGGLLLFGPDCTIFYQADKLHKMQSPAKSRRTSTRQPDLYEEWKYSDVSGYGFIDESRLLLSDKYGKLVLLALDNDPKKIPAGAINIHLLGEASAGSCIAYLNAGVIFIGSETGDSQLMKITSSGKLEVIDTFSNTAPIADAVLADLDNTGDHVVVTCSGNGRTGSLRTIRSGANIEELASMETSIPIKNIFPLQETSGTSHLYMLISYDQETKLVDAREAPRLSELSAHQFPGVAREFPTLAAGNVRRTIFDTTTLAVQVTTRAAILFDVQSGAEYCRWSGSITTASVSGDAVCLGLRGGKVIALKVDIEAAKLVTQAERNFDKEISTLSIEPIQSGEVTSNVVVIGFWEDFLVKICQLHNLAQVGEDIETPHTPHSVLAWNFGDRKEGLYLLVGTGNGHILSVKLKETKNRVLATSRRTVVLGDRPVLLHRCSIAGAEVIMATGSRAMLLSWSNGRIAQHHVNIKNIESVAPFTSSAFGDALIFKLTKGLSIARIGKLEKLKIDSVSLGYDVPNTLAYHPDIKAFAVGCLRTEPSLNGASDNIGSSFKLIDALTFEFLNSHSFPPNEEVTKVIVGDLVMGDKQERYIIVGTAIWEDEEGSEPTKGRILLFRASLSKGMQVGSGAANAPPPVLTLVLEQDIPGSAVGLAVVDHRLAIIVNTIVVVYELRRTQTAQGLELKAVDQWIHNYAIWSIVPAGDSRVVIGDALQSATTLRWNGTKLEVVAKDWTTVNSLNVTADETYVIQSDIDGNLMSYKPEPPILQQTGHYHFGETISCLVPGSIRSRSNQNGSIVAAKHVLLTPGGRISLIQEILDEEKEMTLLAIERNMSAALKAERDHYDVGSWRAPHVNTRRVITSEEPLQSYGFLDGDILSHALELDPDSEMAKRLLNGSREAEKLDMTFSEVRGLLEEVLAV</sequence>
<dbReference type="HOGENOM" id="CLU_002893_0_0_1"/>
<dbReference type="InterPro" id="IPR011047">
    <property type="entry name" value="Quinoprotein_ADH-like_sf"/>
</dbReference>
<proteinExistence type="inferred from homology"/>
<feature type="domain" description="RSE1/DDB1/CPSF1 C-terminal" evidence="5">
    <location>
        <begin position="776"/>
        <end position="1103"/>
    </location>
</feature>
<protein>
    <recommendedName>
        <fullName evidence="3">DNA damage-binding protein 1</fullName>
    </recommendedName>
</protein>
<evidence type="ECO:0000313" key="9">
    <source>
        <dbReference type="Proteomes" id="UP000007148"/>
    </source>
</evidence>
<name>G4T8J9_SERID</name>
<dbReference type="Proteomes" id="UP000007148">
    <property type="component" value="Unassembled WGS sequence"/>
</dbReference>
<dbReference type="Pfam" id="PF03178">
    <property type="entry name" value="CPSF_A"/>
    <property type="match status" value="1"/>
</dbReference>